<dbReference type="EMBL" id="QWIV01000013">
    <property type="protein sequence ID" value="RMZ59349.1"/>
    <property type="molecule type" value="Genomic_DNA"/>
</dbReference>
<proteinExistence type="predicted"/>
<keyword evidence="1" id="KW-0472">Membrane</keyword>
<accession>A0A3M7LAW9</accession>
<evidence type="ECO:0000256" key="1">
    <source>
        <dbReference type="SAM" id="Phobius"/>
    </source>
</evidence>
<evidence type="ECO:0000313" key="2">
    <source>
        <dbReference type="EMBL" id="RMZ59349.1"/>
    </source>
</evidence>
<evidence type="ECO:0008006" key="4">
    <source>
        <dbReference type="Google" id="ProtNLM"/>
    </source>
</evidence>
<name>A0A3M7LAW9_9FLAO</name>
<feature type="transmembrane region" description="Helical" evidence="1">
    <location>
        <begin position="14"/>
        <end position="32"/>
    </location>
</feature>
<keyword evidence="1" id="KW-0812">Transmembrane</keyword>
<gene>
    <name evidence="2" type="ORF">D1632_06820</name>
</gene>
<keyword evidence="3" id="KW-1185">Reference proteome</keyword>
<dbReference type="Proteomes" id="UP000267524">
    <property type="component" value="Unassembled WGS sequence"/>
</dbReference>
<dbReference type="InterPro" id="IPR025982">
    <property type="entry name" value="SieB"/>
</dbReference>
<comment type="caution">
    <text evidence="2">The sequence shown here is derived from an EMBL/GenBank/DDBJ whole genome shotgun (WGS) entry which is preliminary data.</text>
</comment>
<dbReference type="Pfam" id="PF14163">
    <property type="entry name" value="SieB"/>
    <property type="match status" value="1"/>
</dbReference>
<dbReference type="AlphaFoldDB" id="A0A3M7LAW9"/>
<reference evidence="2 3" key="1">
    <citation type="submission" date="2018-08" db="EMBL/GenBank/DDBJ databases">
        <title>Chryseobacterium nematophagum: a novel matrix digesting pathogen of nematodes.</title>
        <authorList>
            <person name="Page A."/>
            <person name="Roberts M."/>
            <person name="Felix M.-A."/>
            <person name="Weir W."/>
        </authorList>
    </citation>
    <scope>NUCLEOTIDE SEQUENCE [LARGE SCALE GENOMIC DNA]</scope>
    <source>
        <strain evidence="2 3">JUb275</strain>
    </source>
</reference>
<organism evidence="2 3">
    <name type="scientific">Chryseobacterium nematophagum</name>
    <dbReference type="NCBI Taxonomy" id="2305228"/>
    <lineage>
        <taxon>Bacteria</taxon>
        <taxon>Pseudomonadati</taxon>
        <taxon>Bacteroidota</taxon>
        <taxon>Flavobacteriia</taxon>
        <taxon>Flavobacteriales</taxon>
        <taxon>Weeksellaceae</taxon>
        <taxon>Chryseobacterium group</taxon>
        <taxon>Chryseobacterium</taxon>
    </lineage>
</organism>
<protein>
    <recommendedName>
        <fullName evidence="4">Superinfection exclusion protein B</fullName>
    </recommendedName>
</protein>
<dbReference type="RefSeq" id="WP_122546470.1">
    <property type="nucleotide sequence ID" value="NZ_QWIV01000013.1"/>
</dbReference>
<keyword evidence="1" id="KW-1133">Transmembrane helix</keyword>
<feature type="transmembrane region" description="Helical" evidence="1">
    <location>
        <begin position="52"/>
        <end position="74"/>
    </location>
</feature>
<evidence type="ECO:0000313" key="3">
    <source>
        <dbReference type="Proteomes" id="UP000267524"/>
    </source>
</evidence>
<sequence>MEKIIDRLFDWDKISTKLVFLLFLTTGILLFIPDTYLKDLKVESFISEYGKFIGITFIITVGFLLVSSISYIVSTIKNNRDTLKIKKTIIKNLKLLTYHEIFVLREFFINGKSTLQLPFLDETIISLENKMIIYKASNTGVATGRGQFWAYSISDYALPYINNKLLMIPNELNDENKIKIENERPEWSKDNHFR</sequence>